<dbReference type="EMBL" id="RAVZ01000230">
    <property type="protein sequence ID" value="RKG80220.1"/>
    <property type="molecule type" value="Genomic_DNA"/>
</dbReference>
<dbReference type="InterPro" id="IPR044946">
    <property type="entry name" value="Restrct_endonuc_typeI_TRD_sf"/>
</dbReference>
<evidence type="ECO:0000313" key="6">
    <source>
        <dbReference type="Proteomes" id="UP000268094"/>
    </source>
</evidence>
<organism evidence="5 6">
    <name type="scientific">Corallococcus terminator</name>
    <dbReference type="NCBI Taxonomy" id="2316733"/>
    <lineage>
        <taxon>Bacteria</taxon>
        <taxon>Pseudomonadati</taxon>
        <taxon>Myxococcota</taxon>
        <taxon>Myxococcia</taxon>
        <taxon>Myxococcales</taxon>
        <taxon>Cystobacterineae</taxon>
        <taxon>Myxococcaceae</taxon>
        <taxon>Corallococcus</taxon>
    </lineage>
</organism>
<sequence>MESLTTKLGAGSTPLGGKKVYKSAGITFLRSQNVWNDGLRLTDVALIDLKTHKDMRGTWVEPGDVLLNITGASIGRSAVVPDGFDAANVSQHVAIIRLKDKALRRFVHLCIISPYFQKRVMDVQVGVSREGLSMKRLREFPLPLPPVGEQARIVSRVEQLFALCDQLEAKQVRKSELSKASTSAALSALTKAESSDDRAVALRRINDNFDELFDALEAVAEFRRALRVLAVRGWLAPQVADEGDGTGVVRKLQADLGAHRIDWADVDPIKAASDAGISIPRSWAWVRLENTALFGPRNGYSPKAVEFETQTKSLTLTATTSGQFNGQHFKYIDEAIPADSSLWLEDGDLLVQRSNTIEYVGASAIYRGPPRTFIYPDLMMKLRLSPAIDLDWVHMVLSAETTRAYFRARASGTAGSMPKINQGVVAGAPIPVPPLDEQRRIVQRLIEMMRVCDVLEEKIQLRAKGAQQLAEALVASIALPEGFKRSAG</sequence>
<accession>A0A3A8IK18</accession>
<comment type="similarity">
    <text evidence="1">Belongs to the type-I restriction system S methylase family.</text>
</comment>
<evidence type="ECO:0000256" key="2">
    <source>
        <dbReference type="ARBA" id="ARBA00022747"/>
    </source>
</evidence>
<evidence type="ECO:0000256" key="3">
    <source>
        <dbReference type="ARBA" id="ARBA00023125"/>
    </source>
</evidence>
<dbReference type="SUPFAM" id="SSF116734">
    <property type="entry name" value="DNA methylase specificity domain"/>
    <property type="match status" value="2"/>
</dbReference>
<dbReference type="AlphaFoldDB" id="A0A3A8IK18"/>
<keyword evidence="2" id="KW-0680">Restriction system</keyword>
<keyword evidence="3" id="KW-0238">DNA-binding</keyword>
<dbReference type="Gene3D" id="3.90.220.20">
    <property type="entry name" value="DNA methylase specificity domains"/>
    <property type="match status" value="2"/>
</dbReference>
<evidence type="ECO:0000256" key="1">
    <source>
        <dbReference type="ARBA" id="ARBA00010923"/>
    </source>
</evidence>
<dbReference type="PANTHER" id="PTHR43140:SF1">
    <property type="entry name" value="TYPE I RESTRICTION ENZYME ECOKI SPECIFICITY SUBUNIT"/>
    <property type="match status" value="1"/>
</dbReference>
<comment type="caution">
    <text evidence="5">The sequence shown here is derived from an EMBL/GenBank/DDBJ whole genome shotgun (WGS) entry which is preliminary data.</text>
</comment>
<proteinExistence type="inferred from homology"/>
<evidence type="ECO:0000259" key="4">
    <source>
        <dbReference type="Pfam" id="PF01420"/>
    </source>
</evidence>
<name>A0A3A8IK18_9BACT</name>
<reference evidence="6" key="1">
    <citation type="submission" date="2018-09" db="EMBL/GenBank/DDBJ databases">
        <authorList>
            <person name="Livingstone P.G."/>
            <person name="Whitworth D.E."/>
        </authorList>
    </citation>
    <scope>NUCLEOTIDE SEQUENCE [LARGE SCALE GENOMIC DNA]</scope>
    <source>
        <strain evidence="6">CA054A</strain>
    </source>
</reference>
<dbReference type="InterPro" id="IPR051212">
    <property type="entry name" value="Type-I_RE_S_subunit"/>
</dbReference>
<dbReference type="CDD" id="cd17261">
    <property type="entry name" value="RMtype1_S_EcoKI-TRD2-CR2_like"/>
    <property type="match status" value="1"/>
</dbReference>
<dbReference type="PANTHER" id="PTHR43140">
    <property type="entry name" value="TYPE-1 RESTRICTION ENZYME ECOKI SPECIFICITY PROTEIN"/>
    <property type="match status" value="1"/>
</dbReference>
<feature type="domain" description="Type I restriction modification DNA specificity" evidence="4">
    <location>
        <begin position="62"/>
        <end position="170"/>
    </location>
</feature>
<dbReference type="GO" id="GO:0003677">
    <property type="term" value="F:DNA binding"/>
    <property type="evidence" value="ECO:0007669"/>
    <property type="project" value="UniProtKB-KW"/>
</dbReference>
<protein>
    <recommendedName>
        <fullName evidence="4">Type I restriction modification DNA specificity domain-containing protein</fullName>
    </recommendedName>
</protein>
<dbReference type="CDD" id="cd17256">
    <property type="entry name" value="RMtype1_S_EcoJA65PI-TRD1-CR1_like"/>
    <property type="match status" value="1"/>
</dbReference>
<dbReference type="InterPro" id="IPR000055">
    <property type="entry name" value="Restrct_endonuc_typeI_TRD"/>
</dbReference>
<gene>
    <name evidence="5" type="ORF">D7V88_27760</name>
</gene>
<evidence type="ECO:0000313" key="5">
    <source>
        <dbReference type="EMBL" id="RKG80220.1"/>
    </source>
</evidence>
<dbReference type="Pfam" id="PF01420">
    <property type="entry name" value="Methylase_S"/>
    <property type="match status" value="1"/>
</dbReference>
<dbReference type="Proteomes" id="UP000268094">
    <property type="component" value="Unassembled WGS sequence"/>
</dbReference>
<keyword evidence="6" id="KW-1185">Reference proteome</keyword>
<dbReference type="GO" id="GO:0009307">
    <property type="term" value="P:DNA restriction-modification system"/>
    <property type="evidence" value="ECO:0007669"/>
    <property type="project" value="UniProtKB-KW"/>
</dbReference>